<dbReference type="Proteomes" id="UP000832041">
    <property type="component" value="Chromosome"/>
</dbReference>
<feature type="transmembrane region" description="Helical" evidence="1">
    <location>
        <begin position="92"/>
        <end position="114"/>
    </location>
</feature>
<name>A0ABY4LAV9_THEAE</name>
<reference evidence="2 3" key="1">
    <citation type="submission" date="2020-04" db="EMBL/GenBank/DDBJ databases">
        <title>Thermobifida alba genome sequencing and assembly.</title>
        <authorList>
            <person name="Luzics S."/>
            <person name="Horvath B."/>
            <person name="Nagy I."/>
            <person name="Toth A."/>
            <person name="Nagy I."/>
            <person name="Kukolya J."/>
        </authorList>
    </citation>
    <scope>NUCLEOTIDE SEQUENCE [LARGE SCALE GENOMIC DNA]</scope>
    <source>
        <strain evidence="2 3">DSM 43795</strain>
    </source>
</reference>
<sequence>MESPVGESRVPAAATWGLFVAWAIHDAEELATMAHWSRRARPRLERTLPWVPPTVWDRMDLSQEHVNLSIGLVGCVVAAAAADGARTNGRSVFYQATLAALGLHAVSHVASAVATRGYTPGMVTAPLVAAPFALWARRELRRAGVPRAAVSPAAALLFVPLAAGVHGTAAALLAARDRWRRRSRRGAGAAAAVRRPSAR</sequence>
<accession>A0ABY4LAV9</accession>
<dbReference type="EMBL" id="CP051627">
    <property type="protein sequence ID" value="UPT23588.1"/>
    <property type="molecule type" value="Genomic_DNA"/>
</dbReference>
<keyword evidence="1" id="KW-1133">Transmembrane helix</keyword>
<keyword evidence="3" id="KW-1185">Reference proteome</keyword>
<keyword evidence="1" id="KW-0812">Transmembrane</keyword>
<protein>
    <submittedName>
        <fullName evidence="2">HXXEE domain-containing protein</fullName>
    </submittedName>
</protein>
<feature type="transmembrane region" description="Helical" evidence="1">
    <location>
        <begin position="153"/>
        <end position="175"/>
    </location>
</feature>
<evidence type="ECO:0000313" key="2">
    <source>
        <dbReference type="EMBL" id="UPT23588.1"/>
    </source>
</evidence>
<organism evidence="2 3">
    <name type="scientific">Thermobifida alba</name>
    <name type="common">Thermomonospora alba</name>
    <dbReference type="NCBI Taxonomy" id="53522"/>
    <lineage>
        <taxon>Bacteria</taxon>
        <taxon>Bacillati</taxon>
        <taxon>Actinomycetota</taxon>
        <taxon>Actinomycetes</taxon>
        <taxon>Streptosporangiales</taxon>
        <taxon>Nocardiopsidaceae</taxon>
        <taxon>Thermobifida</taxon>
    </lineage>
</organism>
<dbReference type="InterPro" id="IPR025671">
    <property type="entry name" value="HXXEE"/>
</dbReference>
<gene>
    <name evidence="2" type="ORF">FOF52_17305</name>
</gene>
<proteinExistence type="predicted"/>
<evidence type="ECO:0000313" key="3">
    <source>
        <dbReference type="Proteomes" id="UP000832041"/>
    </source>
</evidence>
<evidence type="ECO:0000256" key="1">
    <source>
        <dbReference type="SAM" id="Phobius"/>
    </source>
</evidence>
<dbReference type="Pfam" id="PF13787">
    <property type="entry name" value="HXXEE"/>
    <property type="match status" value="1"/>
</dbReference>
<keyword evidence="1" id="KW-0472">Membrane</keyword>